<evidence type="ECO:0000313" key="2">
    <source>
        <dbReference type="Proteomes" id="UP000178109"/>
    </source>
</evidence>
<dbReference type="InterPro" id="IPR010985">
    <property type="entry name" value="Ribbon_hlx_hlx"/>
</dbReference>
<gene>
    <name evidence="1" type="ORF">A3H70_05715</name>
</gene>
<protein>
    <recommendedName>
        <fullName evidence="3">Ribbon-helix-helix protein CopG domain-containing protein</fullName>
    </recommendedName>
</protein>
<proteinExistence type="predicted"/>
<sequence>MRQIINLSLPPELSSVVTKEVKTGKYSSTSEFFRELLRAWMEERLLIELNASRQEITAGKGRVLRSLKDLR</sequence>
<dbReference type="EMBL" id="MHKO01000004">
    <property type="protein sequence ID" value="OGY93135.1"/>
    <property type="molecule type" value="Genomic_DNA"/>
</dbReference>
<dbReference type="Proteomes" id="UP000178109">
    <property type="component" value="Unassembled WGS sequence"/>
</dbReference>
<reference evidence="1 2" key="1">
    <citation type="journal article" date="2016" name="Nat. Commun.">
        <title>Thousands of microbial genomes shed light on interconnected biogeochemical processes in an aquifer system.</title>
        <authorList>
            <person name="Anantharaman K."/>
            <person name="Brown C.T."/>
            <person name="Hug L.A."/>
            <person name="Sharon I."/>
            <person name="Castelle C.J."/>
            <person name="Probst A.J."/>
            <person name="Thomas B.C."/>
            <person name="Singh A."/>
            <person name="Wilkins M.J."/>
            <person name="Karaoz U."/>
            <person name="Brodie E.L."/>
            <person name="Williams K.H."/>
            <person name="Hubbard S.S."/>
            <person name="Banfield J.F."/>
        </authorList>
    </citation>
    <scope>NUCLEOTIDE SEQUENCE [LARGE SCALE GENOMIC DNA]</scope>
</reference>
<evidence type="ECO:0000313" key="1">
    <source>
        <dbReference type="EMBL" id="OGY93135.1"/>
    </source>
</evidence>
<comment type="caution">
    <text evidence="1">The sequence shown here is derived from an EMBL/GenBank/DDBJ whole genome shotgun (WGS) entry which is preliminary data.</text>
</comment>
<name>A0A1G2BVF1_9BACT</name>
<dbReference type="GO" id="GO:0006355">
    <property type="term" value="P:regulation of DNA-templated transcription"/>
    <property type="evidence" value="ECO:0007669"/>
    <property type="project" value="InterPro"/>
</dbReference>
<evidence type="ECO:0008006" key="3">
    <source>
        <dbReference type="Google" id="ProtNLM"/>
    </source>
</evidence>
<dbReference type="CDD" id="cd22231">
    <property type="entry name" value="RHH_NikR_HicB-like"/>
    <property type="match status" value="1"/>
</dbReference>
<dbReference type="AlphaFoldDB" id="A0A1G2BVF1"/>
<dbReference type="InterPro" id="IPR038296">
    <property type="entry name" value="ParD_sf"/>
</dbReference>
<dbReference type="SUPFAM" id="SSF47598">
    <property type="entry name" value="Ribbon-helix-helix"/>
    <property type="match status" value="1"/>
</dbReference>
<accession>A0A1G2BVF1</accession>
<organism evidence="1 2">
    <name type="scientific">Candidatus Komeilibacteria bacterium RIFCSPLOWO2_02_FULL_48_11</name>
    <dbReference type="NCBI Taxonomy" id="1798553"/>
    <lineage>
        <taxon>Bacteria</taxon>
        <taxon>Candidatus Komeiliibacteriota</taxon>
    </lineage>
</organism>
<dbReference type="Gene3D" id="6.10.10.120">
    <property type="entry name" value="Antitoxin ParD1-like"/>
    <property type="match status" value="1"/>
</dbReference>
<dbReference type="STRING" id="1798553.A3H70_05715"/>